<sequence length="76" mass="8764">MSPAAVVRLKDMKFDDTWFKVNGVKYEGSLLCVGNLIMSWAPQKFSDITVERSRSYPYLRQSGVLTFVQDKKMKRA</sequence>
<dbReference type="Gene3D" id="3.40.1230.10">
    <property type="entry name" value="MTH938-like"/>
    <property type="match status" value="1"/>
</dbReference>
<accession>A0ABD3EKF1</accession>
<dbReference type="InterPro" id="IPR036748">
    <property type="entry name" value="MTH938-like_sf"/>
</dbReference>
<organism evidence="1 2">
    <name type="scientific">Castilleja foliolosa</name>
    <dbReference type="NCBI Taxonomy" id="1961234"/>
    <lineage>
        <taxon>Eukaryota</taxon>
        <taxon>Viridiplantae</taxon>
        <taxon>Streptophyta</taxon>
        <taxon>Embryophyta</taxon>
        <taxon>Tracheophyta</taxon>
        <taxon>Spermatophyta</taxon>
        <taxon>Magnoliopsida</taxon>
        <taxon>eudicotyledons</taxon>
        <taxon>Gunneridae</taxon>
        <taxon>Pentapetalae</taxon>
        <taxon>asterids</taxon>
        <taxon>lamiids</taxon>
        <taxon>Lamiales</taxon>
        <taxon>Orobanchaceae</taxon>
        <taxon>Pedicularideae</taxon>
        <taxon>Castillejinae</taxon>
        <taxon>Castilleja</taxon>
    </lineage>
</organism>
<reference evidence="2" key="1">
    <citation type="journal article" date="2024" name="IScience">
        <title>Strigolactones Initiate the Formation of Haustorium-like Structures in Castilleja.</title>
        <authorList>
            <person name="Buerger M."/>
            <person name="Peterson D."/>
            <person name="Chory J."/>
        </authorList>
    </citation>
    <scope>NUCLEOTIDE SEQUENCE [LARGE SCALE GENOMIC DNA]</scope>
</reference>
<evidence type="ECO:0000313" key="1">
    <source>
        <dbReference type="EMBL" id="KAL3654898.1"/>
    </source>
</evidence>
<evidence type="ECO:0000313" key="2">
    <source>
        <dbReference type="Proteomes" id="UP001632038"/>
    </source>
</evidence>
<keyword evidence="2" id="KW-1185">Reference proteome</keyword>
<proteinExistence type="predicted"/>
<name>A0ABD3EKF1_9LAMI</name>
<dbReference type="SUPFAM" id="SSF64076">
    <property type="entry name" value="MTH938-like"/>
    <property type="match status" value="1"/>
</dbReference>
<dbReference type="Proteomes" id="UP001632038">
    <property type="component" value="Unassembled WGS sequence"/>
</dbReference>
<gene>
    <name evidence="1" type="ORF">CASFOL_000684</name>
</gene>
<dbReference type="AlphaFoldDB" id="A0ABD3EKF1"/>
<protein>
    <submittedName>
        <fullName evidence="1">Uncharacterized protein</fullName>
    </submittedName>
</protein>
<comment type="caution">
    <text evidence="1">The sequence shown here is derived from an EMBL/GenBank/DDBJ whole genome shotgun (WGS) entry which is preliminary data.</text>
</comment>
<dbReference type="EMBL" id="JAVIJP010000002">
    <property type="protein sequence ID" value="KAL3654898.1"/>
    <property type="molecule type" value="Genomic_DNA"/>
</dbReference>